<evidence type="ECO:0000259" key="1">
    <source>
        <dbReference type="Pfam" id="PF01521"/>
    </source>
</evidence>
<dbReference type="Proteomes" id="UP000195991">
    <property type="component" value="Unassembled WGS sequence"/>
</dbReference>
<dbReference type="Pfam" id="PF01521">
    <property type="entry name" value="Fe-S_biosyn"/>
    <property type="match status" value="1"/>
</dbReference>
<dbReference type="RefSeq" id="WP_087985301.1">
    <property type="nucleotide sequence ID" value="NZ_FMBI01000039.1"/>
</dbReference>
<evidence type="ECO:0000313" key="3">
    <source>
        <dbReference type="Proteomes" id="UP000195991"/>
    </source>
</evidence>
<name>A0A1C4G2I2_BACTU</name>
<protein>
    <submittedName>
        <fullName evidence="2">HesB-like domain protein</fullName>
    </submittedName>
</protein>
<organism evidence="2 3">
    <name type="scientific">Bacillus thuringiensis</name>
    <dbReference type="NCBI Taxonomy" id="1428"/>
    <lineage>
        <taxon>Bacteria</taxon>
        <taxon>Bacillati</taxon>
        <taxon>Bacillota</taxon>
        <taxon>Bacilli</taxon>
        <taxon>Bacillales</taxon>
        <taxon>Bacillaceae</taxon>
        <taxon>Bacillus</taxon>
        <taxon>Bacillus cereus group</taxon>
    </lineage>
</organism>
<proteinExistence type="predicted"/>
<dbReference type="AlphaFoldDB" id="A0A1C4G2I2"/>
<dbReference type="InterPro" id="IPR000361">
    <property type="entry name" value="ATAP_core_dom"/>
</dbReference>
<accession>A0A1C4G2I2</accession>
<dbReference type="SUPFAM" id="SSF89360">
    <property type="entry name" value="HesB-like domain"/>
    <property type="match status" value="1"/>
</dbReference>
<dbReference type="EMBL" id="FMBI01000039">
    <property type="protein sequence ID" value="SCC62095.1"/>
    <property type="molecule type" value="Genomic_DNA"/>
</dbReference>
<sequence>MIITDGAKAYIEEVMKENGVSTLRFSFEGAGCCGPSWGMALATAQEDDIVQTINGVEIAIDKKIVDTVDKLTIDFEGKGEESGLVFHGGESCC</sequence>
<dbReference type="Gene3D" id="2.60.300.12">
    <property type="entry name" value="HesB-like domain"/>
    <property type="match status" value="1"/>
</dbReference>
<reference evidence="2 3" key="1">
    <citation type="submission" date="2016-08" db="EMBL/GenBank/DDBJ databases">
        <authorList>
            <person name="Seilhamer J.J."/>
        </authorList>
    </citation>
    <scope>NUCLEOTIDE SEQUENCE [LARGE SCALE GENOMIC DNA]</scope>
    <source>
        <strain evidence="2 3">IEBC_T61001</strain>
    </source>
</reference>
<feature type="domain" description="Core" evidence="1">
    <location>
        <begin position="3"/>
        <end position="89"/>
    </location>
</feature>
<evidence type="ECO:0000313" key="2">
    <source>
        <dbReference type="EMBL" id="SCC62095.1"/>
    </source>
</evidence>
<dbReference type="InterPro" id="IPR035903">
    <property type="entry name" value="HesB-like_dom_sf"/>
</dbReference>
<gene>
    <name evidence="2" type="ORF">BTT61001_05135</name>
</gene>